<dbReference type="EMBL" id="KZ613960">
    <property type="protein sequence ID" value="PMD31972.1"/>
    <property type="molecule type" value="Genomic_DNA"/>
</dbReference>
<dbReference type="PANTHER" id="PTHR24148">
    <property type="entry name" value="ANKYRIN REPEAT DOMAIN-CONTAINING PROTEIN 39 HOMOLOG-RELATED"/>
    <property type="match status" value="1"/>
</dbReference>
<keyword evidence="3" id="KW-1185">Reference proteome</keyword>
<accession>A0A2J6R0C5</accession>
<dbReference type="OrthoDB" id="2157530at2759"/>
<evidence type="ECO:0000259" key="1">
    <source>
        <dbReference type="Pfam" id="PF06985"/>
    </source>
</evidence>
<evidence type="ECO:0000313" key="2">
    <source>
        <dbReference type="EMBL" id="PMD31972.1"/>
    </source>
</evidence>
<reference evidence="2 3" key="1">
    <citation type="submission" date="2016-04" db="EMBL/GenBank/DDBJ databases">
        <title>A degradative enzymes factory behind the ericoid mycorrhizal symbiosis.</title>
        <authorList>
            <consortium name="DOE Joint Genome Institute"/>
            <person name="Martino E."/>
            <person name="Morin E."/>
            <person name="Grelet G."/>
            <person name="Kuo A."/>
            <person name="Kohler A."/>
            <person name="Daghino S."/>
            <person name="Barry K."/>
            <person name="Choi C."/>
            <person name="Cichocki N."/>
            <person name="Clum A."/>
            <person name="Copeland A."/>
            <person name="Hainaut M."/>
            <person name="Haridas S."/>
            <person name="Labutti K."/>
            <person name="Lindquist E."/>
            <person name="Lipzen A."/>
            <person name="Khouja H.-R."/>
            <person name="Murat C."/>
            <person name="Ohm R."/>
            <person name="Olson A."/>
            <person name="Spatafora J."/>
            <person name="Veneault-Fourrey C."/>
            <person name="Henrissat B."/>
            <person name="Grigoriev I."/>
            <person name="Martin F."/>
            <person name="Perotto S."/>
        </authorList>
    </citation>
    <scope>NUCLEOTIDE SEQUENCE [LARGE SCALE GENOMIC DNA]</scope>
    <source>
        <strain evidence="2 3">F</strain>
    </source>
</reference>
<dbReference type="AlphaFoldDB" id="A0A2J6R0C5"/>
<dbReference type="Pfam" id="PF26639">
    <property type="entry name" value="Het-6_barrel"/>
    <property type="match status" value="1"/>
</dbReference>
<dbReference type="InterPro" id="IPR010730">
    <property type="entry name" value="HET"/>
</dbReference>
<dbReference type="InterPro" id="IPR052895">
    <property type="entry name" value="HetReg/Transcr_Mod"/>
</dbReference>
<dbReference type="PANTHER" id="PTHR24148:SF64">
    <property type="entry name" value="HETEROKARYON INCOMPATIBILITY DOMAIN-CONTAINING PROTEIN"/>
    <property type="match status" value="1"/>
</dbReference>
<gene>
    <name evidence="2" type="ORF">L207DRAFT_536406</name>
</gene>
<dbReference type="Pfam" id="PF06985">
    <property type="entry name" value="HET"/>
    <property type="match status" value="1"/>
</dbReference>
<proteinExistence type="predicted"/>
<name>A0A2J6R0C5_HYAVF</name>
<sequence>MAQTSQYLPNFHDEVDEELARYIFKPLEEVDEIRVLDLHLTTGNQIECSIRHIGLYQGGYQALSYVWGSEERPFRALVRSKNGQKLGYIPLTANLSRALRDLRDAKGIESKTFWIDQICIDQNGEEKNLQVALMGQVYINADRVITYTGPSGPERLEKKGIELLGQIFLHFSPNIDAILEAGVYAKAFSQKSALPVQELASDISSKINKREWDRIIEEQLLNAETLILRGSQLLRWEVIALITVLFSLNLLPVDVVDFWRDNPDHRHFHTGPIKCAEVVFYILVERLIRLDRLSGSESKNFHKPIQTLLQNMQIYDELKCRDPRDRIYALLAISSDTTQLSIKPDYSASISEVFRMVTISILRQASDLQVLRFACYWDNTTESAHPSWVLNGSRDQHLTATMGFHSEGYTPLPRQLFSAPHLPLDSFTLILEGRILDAYLSPHHQHIGLYPTIPITGILFKLGVTAENTAALFRAMIATPSWSSPDRQHSSVTIETAYHFWCFFRLTTFDYRYGECSAIYGIEKAKVLVTAFGLIEKMTAFLAETDRVEPFRPDNELSKEELAIGSDCIGMEMEKGRSFCTTQEGRVGNCMHEVKEGDVIAAFQGADFLCILRPVGDKYRLIGDAYVDGLMRGEAYKGIDPDEVDHDIIFI</sequence>
<feature type="domain" description="Heterokaryon incompatibility" evidence="1">
    <location>
        <begin position="60"/>
        <end position="155"/>
    </location>
</feature>
<dbReference type="Proteomes" id="UP000235786">
    <property type="component" value="Unassembled WGS sequence"/>
</dbReference>
<evidence type="ECO:0000313" key="3">
    <source>
        <dbReference type="Proteomes" id="UP000235786"/>
    </source>
</evidence>
<organism evidence="2 3">
    <name type="scientific">Hyaloscypha variabilis (strain UAMH 11265 / GT02V1 / F)</name>
    <name type="common">Meliniomyces variabilis</name>
    <dbReference type="NCBI Taxonomy" id="1149755"/>
    <lineage>
        <taxon>Eukaryota</taxon>
        <taxon>Fungi</taxon>
        <taxon>Dikarya</taxon>
        <taxon>Ascomycota</taxon>
        <taxon>Pezizomycotina</taxon>
        <taxon>Leotiomycetes</taxon>
        <taxon>Helotiales</taxon>
        <taxon>Hyaloscyphaceae</taxon>
        <taxon>Hyaloscypha</taxon>
        <taxon>Hyaloscypha variabilis</taxon>
    </lineage>
</organism>
<protein>
    <recommendedName>
        <fullName evidence="1">Heterokaryon incompatibility domain-containing protein</fullName>
    </recommendedName>
</protein>